<accession>A0AA35G8N7</accession>
<dbReference type="GO" id="GO:0016887">
    <property type="term" value="F:ATP hydrolysis activity"/>
    <property type="evidence" value="ECO:0007669"/>
    <property type="project" value="InterPro"/>
</dbReference>
<proteinExistence type="inferred from homology"/>
<evidence type="ECO:0000313" key="3">
    <source>
        <dbReference type="EMBL" id="BDG61220.1"/>
    </source>
</evidence>
<name>A0AA35G8N7_9FIRM</name>
<dbReference type="InterPro" id="IPR001482">
    <property type="entry name" value="T2SS/T4SS_dom"/>
</dbReference>
<evidence type="ECO:0000256" key="1">
    <source>
        <dbReference type="ARBA" id="ARBA00006611"/>
    </source>
</evidence>
<feature type="domain" description="Bacterial type II secretion system protein E" evidence="2">
    <location>
        <begin position="198"/>
        <end position="212"/>
    </location>
</feature>
<protein>
    <submittedName>
        <fullName evidence="3">Twitching motility protein PilT</fullName>
    </submittedName>
</protein>
<dbReference type="Pfam" id="PF00437">
    <property type="entry name" value="T2SSE"/>
    <property type="match status" value="1"/>
</dbReference>
<keyword evidence="4" id="KW-1185">Reference proteome</keyword>
<dbReference type="SUPFAM" id="SSF52540">
    <property type="entry name" value="P-loop containing nucleoside triphosphate hydrolases"/>
    <property type="match status" value="1"/>
</dbReference>
<dbReference type="RefSeq" id="WP_264841886.1">
    <property type="nucleotide sequence ID" value="NZ_AP025628.1"/>
</dbReference>
<reference evidence="3" key="1">
    <citation type="submission" date="2022-03" db="EMBL/GenBank/DDBJ databases">
        <title>Complete genome sequence of Caldinitratiruptor microaerophilus.</title>
        <authorList>
            <person name="Mukaiyama R."/>
            <person name="Nishiyama T."/>
            <person name="Ueda K."/>
        </authorList>
    </citation>
    <scope>NUCLEOTIDE SEQUENCE</scope>
    <source>
        <strain evidence="3">JCM 16183</strain>
    </source>
</reference>
<organism evidence="3 4">
    <name type="scientific">Caldinitratiruptor microaerophilus</name>
    <dbReference type="NCBI Taxonomy" id="671077"/>
    <lineage>
        <taxon>Bacteria</taxon>
        <taxon>Bacillati</taxon>
        <taxon>Bacillota</taxon>
        <taxon>Clostridia</taxon>
        <taxon>Eubacteriales</taxon>
        <taxon>Symbiobacteriaceae</taxon>
        <taxon>Caldinitratiruptor</taxon>
    </lineage>
</organism>
<evidence type="ECO:0000259" key="2">
    <source>
        <dbReference type="PROSITE" id="PS00662"/>
    </source>
</evidence>
<dbReference type="PANTHER" id="PTHR30486:SF16">
    <property type="entry name" value="TWITCHING MOTILITY PROTEIN PILT"/>
    <property type="match status" value="1"/>
</dbReference>
<gene>
    <name evidence="3" type="ORF">caldi_23100</name>
</gene>
<dbReference type="InterPro" id="IPR027417">
    <property type="entry name" value="P-loop_NTPase"/>
</dbReference>
<dbReference type="CDD" id="cd01131">
    <property type="entry name" value="PilT"/>
    <property type="match status" value="1"/>
</dbReference>
<dbReference type="SMART" id="SM00382">
    <property type="entry name" value="AAA"/>
    <property type="match status" value="1"/>
</dbReference>
<dbReference type="InterPro" id="IPR050921">
    <property type="entry name" value="T4SS_GSP_E_ATPase"/>
</dbReference>
<dbReference type="InterPro" id="IPR006321">
    <property type="entry name" value="PilT/PilU"/>
</dbReference>
<comment type="similarity">
    <text evidence="1">Belongs to the GSP E family.</text>
</comment>
<dbReference type="Proteomes" id="UP001163687">
    <property type="component" value="Chromosome"/>
</dbReference>
<dbReference type="PROSITE" id="PS00662">
    <property type="entry name" value="T2SP_E"/>
    <property type="match status" value="1"/>
</dbReference>
<dbReference type="GO" id="GO:0005524">
    <property type="term" value="F:ATP binding"/>
    <property type="evidence" value="ECO:0007669"/>
    <property type="project" value="InterPro"/>
</dbReference>
<evidence type="ECO:0000313" key="4">
    <source>
        <dbReference type="Proteomes" id="UP001163687"/>
    </source>
</evidence>
<dbReference type="KEGG" id="cmic:caldi_23100"/>
<dbReference type="Gene3D" id="3.40.50.300">
    <property type="entry name" value="P-loop containing nucleotide triphosphate hydrolases"/>
    <property type="match status" value="1"/>
</dbReference>
<dbReference type="AlphaFoldDB" id="A0AA35G8N7"/>
<dbReference type="NCBIfam" id="TIGR01420">
    <property type="entry name" value="pilT_fam"/>
    <property type="match status" value="1"/>
</dbReference>
<sequence>MLVVDELLRLAVARGASDVHLCVEQPPVLRVNGVLEPVDAAVLRPDDLESVAEALVPPERQAAFRRHGEVDFSYSLPGTGRFRVNVYRQRGTPAIAMRLIPYTVTPLEELSLQPGVAQVLADLASRPNGLVLVAGPSGSGKSTTLAAMIDFINRTRRAHVVTLEDPIEYLHRHRLSIINQREVGSDTRSFASGLRAALRQDPDVILVGEMRDLDTMRIALEAAETGHLVLSTLHTASAPATVDRIIDVFPAQHQAQVRVQLAGVLQGVVCQRLLRRADRPGRIAACEVLVATPAVRSLIREGKTHQLLSVIQTGGRLGMRTMEASVQDLARRGIVHPDEYQEILRERDPRGGEGV</sequence>
<dbReference type="InterPro" id="IPR003593">
    <property type="entry name" value="AAA+_ATPase"/>
</dbReference>
<dbReference type="Gene3D" id="3.30.450.90">
    <property type="match status" value="1"/>
</dbReference>
<dbReference type="EMBL" id="AP025628">
    <property type="protein sequence ID" value="BDG61220.1"/>
    <property type="molecule type" value="Genomic_DNA"/>
</dbReference>
<dbReference type="PANTHER" id="PTHR30486">
    <property type="entry name" value="TWITCHING MOTILITY PROTEIN PILT"/>
    <property type="match status" value="1"/>
</dbReference>